<accession>A0ABM3VB00</accession>
<dbReference type="Proteomes" id="UP001652621">
    <property type="component" value="Unplaced"/>
</dbReference>
<feature type="domain" description="Integrase catalytic" evidence="1">
    <location>
        <begin position="46"/>
        <end position="197"/>
    </location>
</feature>
<dbReference type="InterPro" id="IPR001584">
    <property type="entry name" value="Integrase_cat-core"/>
</dbReference>
<dbReference type="RefSeq" id="XP_058982977.1">
    <property type="nucleotide sequence ID" value="XM_059126994.1"/>
</dbReference>
<dbReference type="Gene3D" id="3.30.420.10">
    <property type="entry name" value="Ribonuclease H-like superfamily/Ribonuclease H"/>
    <property type="match status" value="1"/>
</dbReference>
<proteinExistence type="predicted"/>
<dbReference type="InterPro" id="IPR036397">
    <property type="entry name" value="RNaseH_sf"/>
</dbReference>
<dbReference type="PROSITE" id="PS50994">
    <property type="entry name" value="INTEGRASE"/>
    <property type="match status" value="1"/>
</dbReference>
<organism evidence="2 3">
    <name type="scientific">Musca domestica</name>
    <name type="common">House fly</name>
    <dbReference type="NCBI Taxonomy" id="7370"/>
    <lineage>
        <taxon>Eukaryota</taxon>
        <taxon>Metazoa</taxon>
        <taxon>Ecdysozoa</taxon>
        <taxon>Arthropoda</taxon>
        <taxon>Hexapoda</taxon>
        <taxon>Insecta</taxon>
        <taxon>Pterygota</taxon>
        <taxon>Neoptera</taxon>
        <taxon>Endopterygota</taxon>
        <taxon>Diptera</taxon>
        <taxon>Brachycera</taxon>
        <taxon>Muscomorpha</taxon>
        <taxon>Muscoidea</taxon>
        <taxon>Muscidae</taxon>
        <taxon>Musca</taxon>
    </lineage>
</organism>
<evidence type="ECO:0000313" key="3">
    <source>
        <dbReference type="RefSeq" id="XP_058982977.1"/>
    </source>
</evidence>
<reference evidence="3" key="1">
    <citation type="submission" date="2025-08" db="UniProtKB">
        <authorList>
            <consortium name="RefSeq"/>
        </authorList>
    </citation>
    <scope>IDENTIFICATION</scope>
    <source>
        <strain evidence="3">Aabys</strain>
        <tissue evidence="3">Whole body</tissue>
    </source>
</reference>
<evidence type="ECO:0000259" key="1">
    <source>
        <dbReference type="PROSITE" id="PS50994"/>
    </source>
</evidence>
<sequence>MSSRRNGDEATVTIKSMVVEKRVKNCHECLLVSRPPDPAPMTRRVSPQGPWLCLAMDLLGPLPNNDFIFVVIYYYSRYKEVKFLKKITSNEIINFLDELFSRLGYPKSVTTDKSRQFVSDEYRSYCANKNIEIVTSPPYWPQANGEVENMNRSIVKRLRIAHSNGTDYKKEIQKFLLMYNVTPHGITGKAPRELLFN</sequence>
<keyword evidence="2" id="KW-1185">Reference proteome</keyword>
<protein>
    <submittedName>
        <fullName evidence="3">Uncharacterized protein K02A2.6-like</fullName>
    </submittedName>
</protein>
<name>A0ABM3VB00_MUSDO</name>
<dbReference type="InterPro" id="IPR050951">
    <property type="entry name" value="Retrovirus_Pol_polyprotein"/>
</dbReference>
<dbReference type="GeneID" id="131804313"/>
<dbReference type="PANTHER" id="PTHR37984:SF11">
    <property type="entry name" value="INTEGRASE CATALYTIC DOMAIN-CONTAINING PROTEIN"/>
    <property type="match status" value="1"/>
</dbReference>
<dbReference type="PANTHER" id="PTHR37984">
    <property type="entry name" value="PROTEIN CBG26694"/>
    <property type="match status" value="1"/>
</dbReference>
<dbReference type="SUPFAM" id="SSF53098">
    <property type="entry name" value="Ribonuclease H-like"/>
    <property type="match status" value="1"/>
</dbReference>
<gene>
    <name evidence="3" type="primary">LOC131804313</name>
</gene>
<dbReference type="InterPro" id="IPR012337">
    <property type="entry name" value="RNaseH-like_sf"/>
</dbReference>
<evidence type="ECO:0000313" key="2">
    <source>
        <dbReference type="Proteomes" id="UP001652621"/>
    </source>
</evidence>
<dbReference type="Pfam" id="PF00665">
    <property type="entry name" value="rve"/>
    <property type="match status" value="1"/>
</dbReference>